<evidence type="ECO:0000259" key="2">
    <source>
        <dbReference type="SMART" id="SM01235"/>
    </source>
</evidence>
<keyword evidence="1" id="KW-1133">Transmembrane helix</keyword>
<dbReference type="AlphaFoldDB" id="A0A6J6GL38"/>
<accession>A0A6J6GL38</accession>
<evidence type="ECO:0000256" key="1">
    <source>
        <dbReference type="SAM" id="Phobius"/>
    </source>
</evidence>
<dbReference type="Pfam" id="PF14376">
    <property type="entry name" value="Haem_bd"/>
    <property type="match status" value="1"/>
</dbReference>
<gene>
    <name evidence="3" type="ORF">UFOPK1808_00732</name>
</gene>
<protein>
    <submittedName>
        <fullName evidence="3">Unannotated protein</fullName>
    </submittedName>
</protein>
<reference evidence="3" key="1">
    <citation type="submission" date="2020-05" db="EMBL/GenBank/DDBJ databases">
        <authorList>
            <person name="Chiriac C."/>
            <person name="Salcher M."/>
            <person name="Ghai R."/>
            <person name="Kavagutti S V."/>
        </authorList>
    </citation>
    <scope>NUCLEOTIDE SEQUENCE</scope>
</reference>
<dbReference type="InterPro" id="IPR025992">
    <property type="entry name" value="Haem-bd"/>
</dbReference>
<feature type="transmembrane region" description="Helical" evidence="1">
    <location>
        <begin position="12"/>
        <end position="45"/>
    </location>
</feature>
<sequence>MAKRHPVLTSVLVALCLLFMGFAFLIGFIQMAVVLAPIALIAWWIIQKRNPQHGQAEALSIISSVAIATVVTFAVIQAIPYGRNHTNPPVTGEPKWANPETRDLMVRACFGCHSNEVKYPSYANVAPISWAVQSHIDEGRSAVNYSEFTTSSRRGDDTIEVIQEGSMPPGFYTRFGRHPEARLTSAEIATLVAGLKATPGFSEGH</sequence>
<keyword evidence="1" id="KW-0472">Membrane</keyword>
<evidence type="ECO:0000313" key="3">
    <source>
        <dbReference type="EMBL" id="CAB4600569.1"/>
    </source>
</evidence>
<dbReference type="EMBL" id="CAEZUL010000068">
    <property type="protein sequence ID" value="CAB4600569.1"/>
    <property type="molecule type" value="Genomic_DNA"/>
</dbReference>
<name>A0A6J6GL38_9ZZZZ</name>
<keyword evidence="1" id="KW-0812">Transmembrane</keyword>
<feature type="transmembrane region" description="Helical" evidence="1">
    <location>
        <begin position="57"/>
        <end position="79"/>
    </location>
</feature>
<organism evidence="3">
    <name type="scientific">freshwater metagenome</name>
    <dbReference type="NCBI Taxonomy" id="449393"/>
    <lineage>
        <taxon>unclassified sequences</taxon>
        <taxon>metagenomes</taxon>
        <taxon>ecological metagenomes</taxon>
    </lineage>
</organism>
<feature type="domain" description="Haem-binding" evidence="2">
    <location>
        <begin position="70"/>
        <end position="199"/>
    </location>
</feature>
<dbReference type="SMART" id="SM01235">
    <property type="entry name" value="Haem_bd"/>
    <property type="match status" value="1"/>
</dbReference>
<proteinExistence type="predicted"/>